<comment type="caution">
    <text evidence="18">The sequence shown here is derived from an EMBL/GenBank/DDBJ whole genome shotgun (WGS) entry which is preliminary data.</text>
</comment>
<keyword evidence="9" id="KW-0133">Cell shape</keyword>
<keyword evidence="10" id="KW-0573">Peptidoglycan synthesis</keyword>
<dbReference type="InterPro" id="IPR037167">
    <property type="entry name" value="Peptidase_S11_C_sf"/>
</dbReference>
<dbReference type="Pfam" id="PF00768">
    <property type="entry name" value="Peptidase_S11"/>
    <property type="match status" value="1"/>
</dbReference>
<evidence type="ECO:0000313" key="18">
    <source>
        <dbReference type="EMBL" id="TFF65482.1"/>
    </source>
</evidence>
<gene>
    <name evidence="18" type="ORF">EQF91_05710</name>
</gene>
<dbReference type="Gene3D" id="2.60.410.10">
    <property type="entry name" value="D-Ala-D-Ala carboxypeptidase, C-terminal domain"/>
    <property type="match status" value="1"/>
</dbReference>
<dbReference type="GO" id="GO:0009252">
    <property type="term" value="P:peptidoglycan biosynthetic process"/>
    <property type="evidence" value="ECO:0007669"/>
    <property type="project" value="UniProtKB-UniPathway"/>
</dbReference>
<organism evidence="18 19">
    <name type="scientific">Helcococcus ovis</name>
    <dbReference type="NCBI Taxonomy" id="72026"/>
    <lineage>
        <taxon>Bacteria</taxon>
        <taxon>Bacillati</taxon>
        <taxon>Bacillota</taxon>
        <taxon>Tissierellia</taxon>
        <taxon>Tissierellales</taxon>
        <taxon>Peptoniphilaceae</taxon>
        <taxon>Helcococcus</taxon>
    </lineage>
</organism>
<dbReference type="GO" id="GO:0009002">
    <property type="term" value="F:serine-type D-Ala-D-Ala carboxypeptidase activity"/>
    <property type="evidence" value="ECO:0007669"/>
    <property type="project" value="UniProtKB-EC"/>
</dbReference>
<evidence type="ECO:0000256" key="15">
    <source>
        <dbReference type="RuleBase" id="RU004016"/>
    </source>
</evidence>
<keyword evidence="7" id="KW-0732">Signal</keyword>
<dbReference type="SUPFAM" id="SSF69189">
    <property type="entry name" value="Penicillin-binding protein associated domain"/>
    <property type="match status" value="1"/>
</dbReference>
<comment type="pathway">
    <text evidence="2">Cell wall biogenesis; peptidoglycan biosynthesis.</text>
</comment>
<evidence type="ECO:0000256" key="7">
    <source>
        <dbReference type="ARBA" id="ARBA00022729"/>
    </source>
</evidence>
<evidence type="ECO:0000256" key="6">
    <source>
        <dbReference type="ARBA" id="ARBA00022670"/>
    </source>
</evidence>
<dbReference type="SUPFAM" id="SSF56601">
    <property type="entry name" value="beta-lactamase/transpeptidase-like"/>
    <property type="match status" value="1"/>
</dbReference>
<dbReference type="InterPro" id="IPR015956">
    <property type="entry name" value="Peniciliin-bd_prot_C_sf"/>
</dbReference>
<feature type="binding site" evidence="14">
    <location>
        <position position="233"/>
    </location>
    <ligand>
        <name>substrate</name>
    </ligand>
</feature>
<feature type="active site" description="Acyl-ester intermediate" evidence="13">
    <location>
        <position position="60"/>
    </location>
</feature>
<evidence type="ECO:0000256" key="14">
    <source>
        <dbReference type="PIRSR" id="PIRSR618044-2"/>
    </source>
</evidence>
<keyword evidence="19" id="KW-1185">Reference proteome</keyword>
<comment type="catalytic activity">
    <reaction evidence="12">
        <text>Preferential cleavage: (Ac)2-L-Lys-D-Ala-|-D-Ala. Also transpeptidation of peptidyl-alanyl moieties that are N-acyl substituents of D-alanine.</text>
        <dbReference type="EC" id="3.4.16.4"/>
    </reaction>
</comment>
<dbReference type="PANTHER" id="PTHR21581">
    <property type="entry name" value="D-ALANYL-D-ALANINE CARBOXYPEPTIDASE"/>
    <property type="match status" value="1"/>
</dbReference>
<dbReference type="EMBL" id="SCFR01000019">
    <property type="protein sequence ID" value="TFF65482.1"/>
    <property type="molecule type" value="Genomic_DNA"/>
</dbReference>
<evidence type="ECO:0000256" key="4">
    <source>
        <dbReference type="ARBA" id="ARBA00012448"/>
    </source>
</evidence>
<dbReference type="UniPathway" id="UPA00219"/>
<dbReference type="RefSeq" id="WP_134743960.1">
    <property type="nucleotide sequence ID" value="NZ_JBFNGE010000003.1"/>
</dbReference>
<evidence type="ECO:0000259" key="17">
    <source>
        <dbReference type="Pfam" id="PF07943"/>
    </source>
</evidence>
<evidence type="ECO:0000256" key="2">
    <source>
        <dbReference type="ARBA" id="ARBA00004752"/>
    </source>
</evidence>
<dbReference type="InterPro" id="IPR001967">
    <property type="entry name" value="Peptidase_S11_N"/>
</dbReference>
<keyword evidence="8" id="KW-0378">Hydrolase</keyword>
<feature type="domain" description="Peptidase S11 D-alanyl-D-alanine carboxypeptidase A N-terminal" evidence="16">
    <location>
        <begin position="32"/>
        <end position="246"/>
    </location>
</feature>
<protein>
    <recommendedName>
        <fullName evidence="4">serine-type D-Ala-D-Ala carboxypeptidase</fullName>
        <ecNumber evidence="4">3.4.16.4</ecNumber>
    </recommendedName>
</protein>
<evidence type="ECO:0000256" key="5">
    <source>
        <dbReference type="ARBA" id="ARBA00022645"/>
    </source>
</evidence>
<dbReference type="EC" id="3.4.16.4" evidence="4"/>
<dbReference type="GO" id="GO:0071555">
    <property type="term" value="P:cell wall organization"/>
    <property type="evidence" value="ECO:0007669"/>
    <property type="project" value="UniProtKB-KW"/>
</dbReference>
<comment type="similarity">
    <text evidence="3 15">Belongs to the peptidase S11 family.</text>
</comment>
<dbReference type="GO" id="GO:0008360">
    <property type="term" value="P:regulation of cell shape"/>
    <property type="evidence" value="ECO:0007669"/>
    <property type="project" value="UniProtKB-KW"/>
</dbReference>
<feature type="active site" evidence="13">
    <location>
        <position position="123"/>
    </location>
</feature>
<dbReference type="PRINTS" id="PR00725">
    <property type="entry name" value="DADACBPTASE1"/>
</dbReference>
<dbReference type="GO" id="GO:0006508">
    <property type="term" value="P:proteolysis"/>
    <property type="evidence" value="ECO:0007669"/>
    <property type="project" value="UniProtKB-KW"/>
</dbReference>
<evidence type="ECO:0000313" key="19">
    <source>
        <dbReference type="Proteomes" id="UP000297454"/>
    </source>
</evidence>
<keyword evidence="6" id="KW-0645">Protease</keyword>
<dbReference type="Gene3D" id="3.40.710.10">
    <property type="entry name" value="DD-peptidase/beta-lactamase superfamily"/>
    <property type="match status" value="1"/>
</dbReference>
<dbReference type="Pfam" id="PF07943">
    <property type="entry name" value="PBP5_C"/>
    <property type="match status" value="1"/>
</dbReference>
<dbReference type="InterPro" id="IPR012338">
    <property type="entry name" value="Beta-lactam/transpept-like"/>
</dbReference>
<evidence type="ECO:0000256" key="10">
    <source>
        <dbReference type="ARBA" id="ARBA00022984"/>
    </source>
</evidence>
<keyword evidence="11" id="KW-0961">Cell wall biogenesis/degradation</keyword>
<dbReference type="Proteomes" id="UP000297454">
    <property type="component" value="Unassembled WGS sequence"/>
</dbReference>
<evidence type="ECO:0000256" key="3">
    <source>
        <dbReference type="ARBA" id="ARBA00007164"/>
    </source>
</evidence>
<evidence type="ECO:0000256" key="1">
    <source>
        <dbReference type="ARBA" id="ARBA00003217"/>
    </source>
</evidence>
<feature type="domain" description="Peptidase S11 D-Ala-D-Ala carboxypeptidase A C-terminal" evidence="17">
    <location>
        <begin position="296"/>
        <end position="372"/>
    </location>
</feature>
<dbReference type="InterPro" id="IPR018044">
    <property type="entry name" value="Peptidase_S11"/>
</dbReference>
<sequence>MKKRFLSLILTFVLIITFVPFSYAANFTYEKQIKSMLIVDVNSDKILYKKNIDKAVPIASMSKIMSLLVLKDAIKDGKIKMTDIVTITENSAKYNMPGYSSFDLVKGEKVSVENLLKASMIVSGNDATAALAIHLAGSEEKFAKLMNDKAKELKLKNSSFINPTGLTIEKDKKKIFNKMSADDLFKLSKHLYKKYPEIEEYGKIAVLDVAERKYSRKSTLPLRDKQPGLIGLKTGYTEEAGYCFAGIFDLSKNEKKINTKIFTLVIGADSEEMRAITTNELIDFTLNNFYLNDEINKDKFITEIYVPNSVDKYINLYPSENFKEIIKKGTIIDSEYKIKEGIYAPLEDGQVIGEIKLFENGKEIKKINLINKGYKSKESFISNIISKIKTFFDDLMQFI</sequence>
<evidence type="ECO:0000256" key="12">
    <source>
        <dbReference type="ARBA" id="ARBA00034000"/>
    </source>
</evidence>
<accession>A0A4R9C117</accession>
<evidence type="ECO:0000256" key="13">
    <source>
        <dbReference type="PIRSR" id="PIRSR618044-1"/>
    </source>
</evidence>
<evidence type="ECO:0000256" key="9">
    <source>
        <dbReference type="ARBA" id="ARBA00022960"/>
    </source>
</evidence>
<evidence type="ECO:0000259" key="16">
    <source>
        <dbReference type="Pfam" id="PF00768"/>
    </source>
</evidence>
<evidence type="ECO:0000256" key="11">
    <source>
        <dbReference type="ARBA" id="ARBA00023316"/>
    </source>
</evidence>
<comment type="function">
    <text evidence="1">Removes C-terminal D-alanyl residues from sugar-peptide cell wall precursors.</text>
</comment>
<proteinExistence type="inferred from homology"/>
<dbReference type="InterPro" id="IPR012907">
    <property type="entry name" value="Peptidase_S11_C"/>
</dbReference>
<dbReference type="AlphaFoldDB" id="A0A4R9C117"/>
<evidence type="ECO:0000256" key="8">
    <source>
        <dbReference type="ARBA" id="ARBA00022801"/>
    </source>
</evidence>
<name>A0A4R9C117_9FIRM</name>
<reference evidence="18 19" key="1">
    <citation type="submission" date="2019-01" db="EMBL/GenBank/DDBJ databases">
        <title>Draft Genome Sequences of Helcococcus ovis Strains Isolated from the Uterus and Vagina of Dairy Cows with Metritis.</title>
        <authorList>
            <person name="Cunha F."/>
            <person name="Jeon S.J."/>
            <person name="Kutzer P."/>
            <person name="Galvao K.N."/>
        </authorList>
    </citation>
    <scope>NUCLEOTIDE SEQUENCE [LARGE SCALE GENOMIC DNA]</scope>
    <source>
        <strain evidence="18 19">KG-37</strain>
    </source>
</reference>
<keyword evidence="5 18" id="KW-0121">Carboxypeptidase</keyword>
<feature type="active site" description="Proton acceptor" evidence="13">
    <location>
        <position position="63"/>
    </location>
</feature>
<dbReference type="PANTHER" id="PTHR21581:SF11">
    <property type="entry name" value="D-ALANYL-D-ALANINE CARBOXYPEPTIDASE DACA"/>
    <property type="match status" value="1"/>
</dbReference>